<accession>A0ACB8TAL8</accession>
<reference evidence="1" key="2">
    <citation type="journal article" date="2022" name="New Phytol.">
        <title>Evolutionary transition to the ectomycorrhizal habit in the genomes of a hyperdiverse lineage of mushroom-forming fungi.</title>
        <authorList>
            <person name="Looney B."/>
            <person name="Miyauchi S."/>
            <person name="Morin E."/>
            <person name="Drula E."/>
            <person name="Courty P.E."/>
            <person name="Kohler A."/>
            <person name="Kuo A."/>
            <person name="LaButti K."/>
            <person name="Pangilinan J."/>
            <person name="Lipzen A."/>
            <person name="Riley R."/>
            <person name="Andreopoulos W."/>
            <person name="He G."/>
            <person name="Johnson J."/>
            <person name="Nolan M."/>
            <person name="Tritt A."/>
            <person name="Barry K.W."/>
            <person name="Grigoriev I.V."/>
            <person name="Nagy L.G."/>
            <person name="Hibbett D."/>
            <person name="Henrissat B."/>
            <person name="Matheny P.B."/>
            <person name="Labbe J."/>
            <person name="Martin F.M."/>
        </authorList>
    </citation>
    <scope>NUCLEOTIDE SEQUENCE</scope>
    <source>
        <strain evidence="1">HHB10654</strain>
    </source>
</reference>
<evidence type="ECO:0000313" key="2">
    <source>
        <dbReference type="Proteomes" id="UP000814140"/>
    </source>
</evidence>
<keyword evidence="2" id="KW-1185">Reference proteome</keyword>
<dbReference type="Proteomes" id="UP000814140">
    <property type="component" value="Unassembled WGS sequence"/>
</dbReference>
<protein>
    <submittedName>
        <fullName evidence="1">Uncharacterized protein</fullName>
    </submittedName>
</protein>
<reference evidence="1" key="1">
    <citation type="submission" date="2021-03" db="EMBL/GenBank/DDBJ databases">
        <authorList>
            <consortium name="DOE Joint Genome Institute"/>
            <person name="Ahrendt S."/>
            <person name="Looney B.P."/>
            <person name="Miyauchi S."/>
            <person name="Morin E."/>
            <person name="Drula E."/>
            <person name="Courty P.E."/>
            <person name="Chicoki N."/>
            <person name="Fauchery L."/>
            <person name="Kohler A."/>
            <person name="Kuo A."/>
            <person name="Labutti K."/>
            <person name="Pangilinan J."/>
            <person name="Lipzen A."/>
            <person name="Riley R."/>
            <person name="Andreopoulos W."/>
            <person name="He G."/>
            <person name="Johnson J."/>
            <person name="Barry K.W."/>
            <person name="Grigoriev I.V."/>
            <person name="Nagy L."/>
            <person name="Hibbett D."/>
            <person name="Henrissat B."/>
            <person name="Matheny P.B."/>
            <person name="Labbe J."/>
            <person name="Martin F."/>
        </authorList>
    </citation>
    <scope>NUCLEOTIDE SEQUENCE</scope>
    <source>
        <strain evidence="1">HHB10654</strain>
    </source>
</reference>
<organism evidence="1 2">
    <name type="scientific">Artomyces pyxidatus</name>
    <dbReference type="NCBI Taxonomy" id="48021"/>
    <lineage>
        <taxon>Eukaryota</taxon>
        <taxon>Fungi</taxon>
        <taxon>Dikarya</taxon>
        <taxon>Basidiomycota</taxon>
        <taxon>Agaricomycotina</taxon>
        <taxon>Agaricomycetes</taxon>
        <taxon>Russulales</taxon>
        <taxon>Auriscalpiaceae</taxon>
        <taxon>Artomyces</taxon>
    </lineage>
</organism>
<evidence type="ECO:0000313" key="1">
    <source>
        <dbReference type="EMBL" id="KAI0065964.1"/>
    </source>
</evidence>
<proteinExistence type="predicted"/>
<dbReference type="EMBL" id="MU277194">
    <property type="protein sequence ID" value="KAI0065964.1"/>
    <property type="molecule type" value="Genomic_DNA"/>
</dbReference>
<gene>
    <name evidence="1" type="ORF">BV25DRAFT_1880011</name>
</gene>
<comment type="caution">
    <text evidence="1">The sequence shown here is derived from an EMBL/GenBank/DDBJ whole genome shotgun (WGS) entry which is preliminary data.</text>
</comment>
<sequence>MRPSGSNSDLYRFHRPKLSLQDTPYPLKRESKQCLRNLASYRTPRAPPYPRAQCAAVLVALFVGRMGDLYVLLSRRSETLRAYAGDTALPGGKVDPEDRTIEDTARREAFEEIGLPRDKQRVPLLCVLEPFLAGNEMLVTPVVVLILDNTLRPVLNTPEVHTLFSHPLASFLSSSFPSSASLPSSLFFANAEAYTETAALELKYHTYTDIRSLSGPLREPEARPLVRMHRFLTGREAGGIKPIFGLTAAIMIRTASVAYERTPDFTVHAPGEPPMGMRVAWTLRRPGERLREALANEGCEGNKLEKLAKAWEQWKWGPSAKGNGRNPRRVKL</sequence>
<name>A0ACB8TAL8_9AGAM</name>